<organism evidence="9 10">
    <name type="scientific">Cyclostephanos tholiformis</name>
    <dbReference type="NCBI Taxonomy" id="382380"/>
    <lineage>
        <taxon>Eukaryota</taxon>
        <taxon>Sar</taxon>
        <taxon>Stramenopiles</taxon>
        <taxon>Ochrophyta</taxon>
        <taxon>Bacillariophyta</taxon>
        <taxon>Coscinodiscophyceae</taxon>
        <taxon>Thalassiosirophycidae</taxon>
        <taxon>Stephanodiscales</taxon>
        <taxon>Stephanodiscaceae</taxon>
        <taxon>Cyclostephanos</taxon>
    </lineage>
</organism>
<protein>
    <recommendedName>
        <fullName evidence="11">Chromate transporter</fullName>
    </recommendedName>
</protein>
<dbReference type="EMBL" id="JALLPB020000038">
    <property type="protein sequence ID" value="KAL3823429.1"/>
    <property type="molecule type" value="Genomic_DNA"/>
</dbReference>
<comment type="similarity">
    <text evidence="2">Belongs to the chromate ion transporter (CHR) (TC 2.A.51) family.</text>
</comment>
<dbReference type="InterPro" id="IPR003370">
    <property type="entry name" value="Chromate_transpt"/>
</dbReference>
<accession>A0ABD3SFV8</accession>
<evidence type="ECO:0000256" key="2">
    <source>
        <dbReference type="ARBA" id="ARBA00005262"/>
    </source>
</evidence>
<feature type="transmembrane region" description="Helical" evidence="8">
    <location>
        <begin position="183"/>
        <end position="205"/>
    </location>
</feature>
<dbReference type="NCBIfam" id="TIGR00937">
    <property type="entry name" value="2A51"/>
    <property type="match status" value="1"/>
</dbReference>
<evidence type="ECO:0000256" key="1">
    <source>
        <dbReference type="ARBA" id="ARBA00004651"/>
    </source>
</evidence>
<evidence type="ECO:0008006" key="11">
    <source>
        <dbReference type="Google" id="ProtNLM"/>
    </source>
</evidence>
<comment type="subcellular location">
    <subcellularLocation>
        <location evidence="1">Cell membrane</location>
        <topology evidence="1">Multi-pass membrane protein</topology>
    </subcellularLocation>
</comment>
<evidence type="ECO:0000313" key="10">
    <source>
        <dbReference type="Proteomes" id="UP001530377"/>
    </source>
</evidence>
<evidence type="ECO:0000256" key="6">
    <source>
        <dbReference type="ARBA" id="ARBA00023136"/>
    </source>
</evidence>
<feature type="transmembrane region" description="Helical" evidence="8">
    <location>
        <begin position="432"/>
        <end position="451"/>
    </location>
</feature>
<dbReference type="InterPro" id="IPR014047">
    <property type="entry name" value="Chr_Tranpt_l_chain"/>
</dbReference>
<keyword evidence="3" id="KW-1003">Cell membrane</keyword>
<evidence type="ECO:0000256" key="3">
    <source>
        <dbReference type="ARBA" id="ARBA00022475"/>
    </source>
</evidence>
<dbReference type="GO" id="GO:0005886">
    <property type="term" value="C:plasma membrane"/>
    <property type="evidence" value="ECO:0007669"/>
    <property type="project" value="UniProtKB-SubCell"/>
</dbReference>
<name>A0ABD3SFV8_9STRA</name>
<evidence type="ECO:0000313" key="9">
    <source>
        <dbReference type="EMBL" id="KAL3823429.1"/>
    </source>
</evidence>
<keyword evidence="5 8" id="KW-1133">Transmembrane helix</keyword>
<feature type="region of interest" description="Disordered" evidence="7">
    <location>
        <begin position="17"/>
        <end position="90"/>
    </location>
</feature>
<evidence type="ECO:0000256" key="4">
    <source>
        <dbReference type="ARBA" id="ARBA00022692"/>
    </source>
</evidence>
<keyword evidence="6 8" id="KW-0472">Membrane</keyword>
<feature type="transmembrane region" description="Helical" evidence="8">
    <location>
        <begin position="315"/>
        <end position="335"/>
    </location>
</feature>
<sequence>MHDPSRQTDSFVRFVRHVRKDREDAKTTAEESKLIIMAPNTNSLSVGGEECKDENEETRSASPSPAADVTTTREEEDSAARPDSEGHEGKSTAELLIEDIPWIVRYRQVIVAYAPLGFISFGGPQAHVAILRDHIVTRLKWLDDESFTELFAIGQGLPGPTSTQLVVSTALARAGPLGGITAFLLFNVPGLVVLITCGVLISTFVDPNNPPWYLVGLPPAAISLVFQAFYGFGKGLDKLGIVLCFISTLISILVNGDENISPDVTQFVYPLLLVVGGIVSYIDSRRKNPYGTYKSPSPGWDAESDLTMKRIGIPLWMGGLLFIVWAGVLTATVTIVGRAKAEGVTVNVYLEIFEVMFRIGSLIFGGGQVVLPMLQDEVVPNWMAKDSFLQGLGLTQSMPGPLFNFSSYLGAVYQGVAGGLVAWVGIMGPGVILIFVGQIYIVIVAMVPFWCRLRRVRWFKSSLNGVNASAIGLVGAACIILYEGAVNTTADAMVFVFAGTLAMVYDLAAPLVVLAGGVFGAILHQDALGLGQVEWCAPDGGDF</sequence>
<feature type="transmembrane region" description="Helical" evidence="8">
    <location>
        <begin position="463"/>
        <end position="482"/>
    </location>
</feature>
<feature type="transmembrane region" description="Helical" evidence="8">
    <location>
        <begin position="239"/>
        <end position="255"/>
    </location>
</feature>
<feature type="transmembrane region" description="Helical" evidence="8">
    <location>
        <begin position="405"/>
        <end position="426"/>
    </location>
</feature>
<feature type="transmembrane region" description="Helical" evidence="8">
    <location>
        <begin position="211"/>
        <end position="232"/>
    </location>
</feature>
<proteinExistence type="inferred from homology"/>
<dbReference type="AlphaFoldDB" id="A0ABD3SFV8"/>
<keyword evidence="4 8" id="KW-0812">Transmembrane</keyword>
<evidence type="ECO:0000256" key="5">
    <source>
        <dbReference type="ARBA" id="ARBA00022989"/>
    </source>
</evidence>
<keyword evidence="10" id="KW-1185">Reference proteome</keyword>
<feature type="transmembrane region" description="Helical" evidence="8">
    <location>
        <begin position="267"/>
        <end position="284"/>
    </location>
</feature>
<dbReference type="Proteomes" id="UP001530377">
    <property type="component" value="Unassembled WGS sequence"/>
</dbReference>
<evidence type="ECO:0000256" key="8">
    <source>
        <dbReference type="SAM" id="Phobius"/>
    </source>
</evidence>
<dbReference type="Pfam" id="PF02417">
    <property type="entry name" value="Chromate_transp"/>
    <property type="match status" value="2"/>
</dbReference>
<reference evidence="9 10" key="1">
    <citation type="submission" date="2024-10" db="EMBL/GenBank/DDBJ databases">
        <title>Updated reference genomes for cyclostephanoid diatoms.</title>
        <authorList>
            <person name="Roberts W.R."/>
            <person name="Alverson A.J."/>
        </authorList>
    </citation>
    <scope>NUCLEOTIDE SEQUENCE [LARGE SCALE GENOMIC DNA]</scope>
    <source>
        <strain evidence="9 10">AJA228-03</strain>
    </source>
</reference>
<dbReference type="PANTHER" id="PTHR33567">
    <property type="entry name" value="CHROMATE ION TRANSPORTER (EUROFUNG)"/>
    <property type="match status" value="1"/>
</dbReference>
<feature type="compositionally biased region" description="Basic and acidic residues" evidence="7">
    <location>
        <begin position="20"/>
        <end position="33"/>
    </location>
</feature>
<comment type="caution">
    <text evidence="9">The sequence shown here is derived from an EMBL/GenBank/DDBJ whole genome shotgun (WGS) entry which is preliminary data.</text>
</comment>
<feature type="transmembrane region" description="Helical" evidence="8">
    <location>
        <begin position="355"/>
        <end position="374"/>
    </location>
</feature>
<dbReference type="PANTHER" id="PTHR33567:SF3">
    <property type="entry name" value="CHROMATE ION TRANSPORTER (EUROFUNG)"/>
    <property type="match status" value="1"/>
</dbReference>
<gene>
    <name evidence="9" type="ORF">ACHAXA_004304</name>
</gene>
<feature type="compositionally biased region" description="Basic and acidic residues" evidence="7">
    <location>
        <begin position="78"/>
        <end position="90"/>
    </location>
</feature>
<feature type="transmembrane region" description="Helical" evidence="8">
    <location>
        <begin position="494"/>
        <end position="523"/>
    </location>
</feature>
<evidence type="ECO:0000256" key="7">
    <source>
        <dbReference type="SAM" id="MobiDB-lite"/>
    </source>
</evidence>